<dbReference type="EMBL" id="BNJQ01000011">
    <property type="protein sequence ID" value="GHP05991.1"/>
    <property type="molecule type" value="Genomic_DNA"/>
</dbReference>
<organism evidence="8 9">
    <name type="scientific">Pycnococcus provasolii</name>
    <dbReference type="NCBI Taxonomy" id="41880"/>
    <lineage>
        <taxon>Eukaryota</taxon>
        <taxon>Viridiplantae</taxon>
        <taxon>Chlorophyta</taxon>
        <taxon>Pseudoscourfieldiophyceae</taxon>
        <taxon>Pseudoscourfieldiales</taxon>
        <taxon>Pycnococcaceae</taxon>
        <taxon>Pycnococcus</taxon>
    </lineage>
</organism>
<dbReference type="AlphaFoldDB" id="A0A830HKA5"/>
<evidence type="ECO:0000256" key="6">
    <source>
        <dbReference type="SAM" id="MobiDB-lite"/>
    </source>
</evidence>
<dbReference type="CDD" id="cd00202">
    <property type="entry name" value="ZnF_GATA"/>
    <property type="match status" value="1"/>
</dbReference>
<keyword evidence="3 5" id="KW-0863">Zinc-finger</keyword>
<reference evidence="8" key="1">
    <citation type="submission" date="2020-10" db="EMBL/GenBank/DDBJ databases">
        <title>Unveiling of a novel bifunctional photoreceptor, Dualchrome1, isolated from a cosmopolitan green alga.</title>
        <authorList>
            <person name="Suzuki S."/>
            <person name="Kawachi M."/>
        </authorList>
    </citation>
    <scope>NUCLEOTIDE SEQUENCE</scope>
    <source>
        <strain evidence="8">NIES 2893</strain>
    </source>
</reference>
<dbReference type="Proteomes" id="UP000660262">
    <property type="component" value="Unassembled WGS sequence"/>
</dbReference>
<evidence type="ECO:0000313" key="8">
    <source>
        <dbReference type="EMBL" id="GHP05991.1"/>
    </source>
</evidence>
<evidence type="ECO:0000256" key="4">
    <source>
        <dbReference type="ARBA" id="ARBA00022833"/>
    </source>
</evidence>
<dbReference type="PROSITE" id="PS50114">
    <property type="entry name" value="GATA_ZN_FINGER_2"/>
    <property type="match status" value="1"/>
</dbReference>
<keyword evidence="2" id="KW-0479">Metal-binding</keyword>
<evidence type="ECO:0000256" key="3">
    <source>
        <dbReference type="ARBA" id="ARBA00022771"/>
    </source>
</evidence>
<evidence type="ECO:0000256" key="1">
    <source>
        <dbReference type="ARBA" id="ARBA00005694"/>
    </source>
</evidence>
<accession>A0A830HKA5</accession>
<dbReference type="PANTHER" id="PTHR45658">
    <property type="entry name" value="GATA TRANSCRIPTION FACTOR"/>
    <property type="match status" value="1"/>
</dbReference>
<sequence length="173" mass="18408">MATTTTVQEHIMAAPVPMTTTKHLGLGMPRVESSTFSLSQLLNAHNSDDDAATSKAPQAKPQLYRLVRVEDDGDTARLATPADVDDMLAMLGPDVDPRSISPIPTPKPVVPPQTPSTRRVPLAGAYKPGGPCSHCGATESPQWRRGPPSKPCLCNACGTRYRRSHALPAATAY</sequence>
<keyword evidence="4" id="KW-0862">Zinc</keyword>
<dbReference type="OrthoDB" id="515401at2759"/>
<dbReference type="GO" id="GO:0006355">
    <property type="term" value="P:regulation of DNA-templated transcription"/>
    <property type="evidence" value="ECO:0007669"/>
    <property type="project" value="InterPro"/>
</dbReference>
<evidence type="ECO:0000256" key="2">
    <source>
        <dbReference type="ARBA" id="ARBA00022723"/>
    </source>
</evidence>
<dbReference type="GO" id="GO:0043565">
    <property type="term" value="F:sequence-specific DNA binding"/>
    <property type="evidence" value="ECO:0007669"/>
    <property type="project" value="InterPro"/>
</dbReference>
<evidence type="ECO:0000313" key="9">
    <source>
        <dbReference type="Proteomes" id="UP000660262"/>
    </source>
</evidence>
<keyword evidence="9" id="KW-1185">Reference proteome</keyword>
<dbReference type="InterPro" id="IPR051140">
    <property type="entry name" value="GATA_TF"/>
</dbReference>
<proteinExistence type="inferred from homology"/>
<gene>
    <name evidence="8" type="ORF">PPROV_000473800</name>
</gene>
<evidence type="ECO:0000256" key="5">
    <source>
        <dbReference type="PROSITE-ProRule" id="PRU00094"/>
    </source>
</evidence>
<dbReference type="SUPFAM" id="SSF57716">
    <property type="entry name" value="Glucocorticoid receptor-like (DNA-binding domain)"/>
    <property type="match status" value="1"/>
</dbReference>
<dbReference type="InterPro" id="IPR013088">
    <property type="entry name" value="Znf_NHR/GATA"/>
</dbReference>
<name>A0A830HKA5_9CHLO</name>
<feature type="domain" description="GATA-type" evidence="7">
    <location>
        <begin position="126"/>
        <end position="162"/>
    </location>
</feature>
<dbReference type="SMART" id="SM00401">
    <property type="entry name" value="ZnF_GATA"/>
    <property type="match status" value="1"/>
</dbReference>
<dbReference type="InterPro" id="IPR000679">
    <property type="entry name" value="Znf_GATA"/>
</dbReference>
<dbReference type="GO" id="GO:0008270">
    <property type="term" value="F:zinc ion binding"/>
    <property type="evidence" value="ECO:0007669"/>
    <property type="project" value="UniProtKB-KW"/>
</dbReference>
<dbReference type="Gene3D" id="3.30.50.10">
    <property type="entry name" value="Erythroid Transcription Factor GATA-1, subunit A"/>
    <property type="match status" value="1"/>
</dbReference>
<comment type="caution">
    <text evidence="8">The sequence shown here is derived from an EMBL/GenBank/DDBJ whole genome shotgun (WGS) entry which is preliminary data.</text>
</comment>
<evidence type="ECO:0000259" key="7">
    <source>
        <dbReference type="PROSITE" id="PS50114"/>
    </source>
</evidence>
<dbReference type="Pfam" id="PF00320">
    <property type="entry name" value="GATA"/>
    <property type="match status" value="1"/>
</dbReference>
<feature type="region of interest" description="Disordered" evidence="6">
    <location>
        <begin position="97"/>
        <end position="117"/>
    </location>
</feature>
<feature type="compositionally biased region" description="Pro residues" evidence="6">
    <location>
        <begin position="103"/>
        <end position="114"/>
    </location>
</feature>
<comment type="similarity">
    <text evidence="1">Belongs to the type IV zinc-finger family. Class A subfamily.</text>
</comment>
<protein>
    <recommendedName>
        <fullName evidence="7">GATA-type domain-containing protein</fullName>
    </recommendedName>
</protein>